<comment type="similarity">
    <text evidence="2 11">Belongs to the DHHC palmitoyltransferase family.</text>
</comment>
<dbReference type="PANTHER" id="PTHR22883">
    <property type="entry name" value="ZINC FINGER DHHC DOMAIN CONTAINING PROTEIN"/>
    <property type="match status" value="1"/>
</dbReference>
<keyword evidence="3 11" id="KW-0808">Transferase</keyword>
<evidence type="ECO:0000256" key="1">
    <source>
        <dbReference type="ARBA" id="ARBA00004127"/>
    </source>
</evidence>
<accession>A0A0K9P7V3</accession>
<reference evidence="15" key="1">
    <citation type="journal article" date="2016" name="Nature">
        <title>The genome of the seagrass Zostera marina reveals angiosperm adaptation to the sea.</title>
        <authorList>
            <person name="Olsen J.L."/>
            <person name="Rouze P."/>
            <person name="Verhelst B."/>
            <person name="Lin Y.-C."/>
            <person name="Bayer T."/>
            <person name="Collen J."/>
            <person name="Dattolo E."/>
            <person name="De Paoli E."/>
            <person name="Dittami S."/>
            <person name="Maumus F."/>
            <person name="Michel G."/>
            <person name="Kersting A."/>
            <person name="Lauritano C."/>
            <person name="Lohaus R."/>
            <person name="Toepel M."/>
            <person name="Tonon T."/>
            <person name="Vanneste K."/>
            <person name="Amirebrahimi M."/>
            <person name="Brakel J."/>
            <person name="Bostroem C."/>
            <person name="Chovatia M."/>
            <person name="Grimwood J."/>
            <person name="Jenkins J.W."/>
            <person name="Jueterbock A."/>
            <person name="Mraz A."/>
            <person name="Stam W.T."/>
            <person name="Tice H."/>
            <person name="Bornberg-Bauer E."/>
            <person name="Green P.J."/>
            <person name="Pearson G.A."/>
            <person name="Procaccini G."/>
            <person name="Duarte C.M."/>
            <person name="Schmutz J."/>
            <person name="Reusch T.B.H."/>
            <person name="Van de Peer Y."/>
        </authorList>
    </citation>
    <scope>NUCLEOTIDE SEQUENCE [LARGE SCALE GENOMIC DNA]</scope>
    <source>
        <strain evidence="15">cv. Finnish</strain>
    </source>
</reference>
<evidence type="ECO:0000256" key="7">
    <source>
        <dbReference type="ARBA" id="ARBA00023139"/>
    </source>
</evidence>
<evidence type="ECO:0000256" key="4">
    <source>
        <dbReference type="ARBA" id="ARBA00022692"/>
    </source>
</evidence>
<gene>
    <name evidence="14" type="ORF">ZOSMA_375G00110</name>
</gene>
<comment type="catalytic activity">
    <reaction evidence="10 11">
        <text>L-cysteinyl-[protein] + hexadecanoyl-CoA = S-hexadecanoyl-L-cysteinyl-[protein] + CoA</text>
        <dbReference type="Rhea" id="RHEA:36683"/>
        <dbReference type="Rhea" id="RHEA-COMP:10131"/>
        <dbReference type="Rhea" id="RHEA-COMP:11032"/>
        <dbReference type="ChEBI" id="CHEBI:29950"/>
        <dbReference type="ChEBI" id="CHEBI:57287"/>
        <dbReference type="ChEBI" id="CHEBI:57379"/>
        <dbReference type="ChEBI" id="CHEBI:74151"/>
        <dbReference type="EC" id="2.3.1.225"/>
    </reaction>
</comment>
<dbReference type="InterPro" id="IPR039859">
    <property type="entry name" value="PFA4/ZDH16/20/ERF2-like"/>
</dbReference>
<keyword evidence="8" id="KW-0449">Lipoprotein</keyword>
<evidence type="ECO:0000256" key="12">
    <source>
        <dbReference type="SAM" id="MobiDB-lite"/>
    </source>
</evidence>
<dbReference type="InterPro" id="IPR001594">
    <property type="entry name" value="Palmitoyltrfase_DHHC"/>
</dbReference>
<dbReference type="Pfam" id="PF01529">
    <property type="entry name" value="DHHC"/>
    <property type="match status" value="1"/>
</dbReference>
<dbReference type="OMA" id="MATTWER"/>
<dbReference type="PROSITE" id="PS50216">
    <property type="entry name" value="DHHC"/>
    <property type="match status" value="1"/>
</dbReference>
<feature type="transmembrane region" description="Helical" evidence="11">
    <location>
        <begin position="61"/>
        <end position="83"/>
    </location>
</feature>
<dbReference type="GO" id="GO:0005794">
    <property type="term" value="C:Golgi apparatus"/>
    <property type="evidence" value="ECO:0000318"/>
    <property type="project" value="GO_Central"/>
</dbReference>
<feature type="transmembrane region" description="Helical" evidence="11">
    <location>
        <begin position="181"/>
        <end position="204"/>
    </location>
</feature>
<dbReference type="STRING" id="29655.A0A0K9P7V3"/>
<evidence type="ECO:0000256" key="10">
    <source>
        <dbReference type="ARBA" id="ARBA00048048"/>
    </source>
</evidence>
<evidence type="ECO:0000313" key="15">
    <source>
        <dbReference type="Proteomes" id="UP000036987"/>
    </source>
</evidence>
<dbReference type="GO" id="GO:0019706">
    <property type="term" value="F:protein-cysteine S-palmitoyltransferase activity"/>
    <property type="evidence" value="ECO:0000318"/>
    <property type="project" value="GO_Central"/>
</dbReference>
<keyword evidence="7" id="KW-0564">Palmitate</keyword>
<evidence type="ECO:0000256" key="9">
    <source>
        <dbReference type="ARBA" id="ARBA00023315"/>
    </source>
</evidence>
<dbReference type="GO" id="GO:0005783">
    <property type="term" value="C:endoplasmic reticulum"/>
    <property type="evidence" value="ECO:0000318"/>
    <property type="project" value="GO_Central"/>
</dbReference>
<evidence type="ECO:0000256" key="6">
    <source>
        <dbReference type="ARBA" id="ARBA00023136"/>
    </source>
</evidence>
<feature type="domain" description="Palmitoyltransferase DHHC" evidence="13">
    <location>
        <begin position="136"/>
        <end position="262"/>
    </location>
</feature>
<evidence type="ECO:0000256" key="3">
    <source>
        <dbReference type="ARBA" id="ARBA00022679"/>
    </source>
</evidence>
<comment type="subcellular location">
    <subcellularLocation>
        <location evidence="1">Endomembrane system</location>
        <topology evidence="1">Multi-pass membrane protein</topology>
    </subcellularLocation>
</comment>
<dbReference type="GO" id="GO:0006612">
    <property type="term" value="P:protein targeting to membrane"/>
    <property type="evidence" value="ECO:0000318"/>
    <property type="project" value="GO_Central"/>
</dbReference>
<comment type="domain">
    <text evidence="11">The DHHC domain is required for palmitoyltransferase activity.</text>
</comment>
<dbReference type="PANTHER" id="PTHR22883:SF43">
    <property type="entry name" value="PALMITOYLTRANSFERASE APP"/>
    <property type="match status" value="1"/>
</dbReference>
<dbReference type="EC" id="2.3.1.225" evidence="11"/>
<evidence type="ECO:0000256" key="2">
    <source>
        <dbReference type="ARBA" id="ARBA00008574"/>
    </source>
</evidence>
<protein>
    <recommendedName>
        <fullName evidence="11">S-acyltransferase</fullName>
        <ecNumber evidence="11">2.3.1.225</ecNumber>
    </recommendedName>
    <alternativeName>
        <fullName evidence="11">Palmitoyltransferase</fullName>
    </alternativeName>
</protein>
<keyword evidence="5 11" id="KW-1133">Transmembrane helix</keyword>
<comment type="caution">
    <text evidence="14">The sequence shown here is derived from an EMBL/GenBank/DDBJ whole genome shotgun (WGS) entry which is preliminary data.</text>
</comment>
<keyword evidence="6 11" id="KW-0472">Membrane</keyword>
<evidence type="ECO:0000256" key="11">
    <source>
        <dbReference type="RuleBase" id="RU079119"/>
    </source>
</evidence>
<organism evidence="14 15">
    <name type="scientific">Zostera marina</name>
    <name type="common">Eelgrass</name>
    <dbReference type="NCBI Taxonomy" id="29655"/>
    <lineage>
        <taxon>Eukaryota</taxon>
        <taxon>Viridiplantae</taxon>
        <taxon>Streptophyta</taxon>
        <taxon>Embryophyta</taxon>
        <taxon>Tracheophyta</taxon>
        <taxon>Spermatophyta</taxon>
        <taxon>Magnoliopsida</taxon>
        <taxon>Liliopsida</taxon>
        <taxon>Zosteraceae</taxon>
        <taxon>Zostera</taxon>
    </lineage>
</organism>
<evidence type="ECO:0000256" key="5">
    <source>
        <dbReference type="ARBA" id="ARBA00022989"/>
    </source>
</evidence>
<name>A0A0K9P7V3_ZOSMR</name>
<evidence type="ECO:0000259" key="13">
    <source>
        <dbReference type="Pfam" id="PF01529"/>
    </source>
</evidence>
<sequence length="405" mass="46087">MEKRVYQEWKGSNIFLCGGRLFFGPDAKSVLLTVLLVLVPVIIFCVFVARHLFHEFSSYNSGYAVLLVTILFTVIVLFLLLLTSARDPGIVPRATHPPEEDLCYSSAISADGSRQTPTLQIPRTKEIIYKGKPVKIKYCDTCMVFRPLRCSHCSICNNCVEHFDHHCPWVGQCIGLRNYRYFFMFVSSSTVLCIFVFAMSAVYIKFLMDGHYPTVLKAMKKSPASIILMLYCFIALWFVGGLTCFHLYLISTNQTTYENFRYKAEGRRNIFDNGCLNNFMEVFCTKTKPSKNDFRAFVAAEASELPSQYYSNRHVVEETDDDTSGDPRAKVEDDLDLGGDLLKLSQRRHYEDFDEEMGRERSSNGRRAPDTTGNAVSRSDVRISSRDRRSGSWDIAPESLSINSS</sequence>
<feature type="transmembrane region" description="Helical" evidence="11">
    <location>
        <begin position="224"/>
        <end position="250"/>
    </location>
</feature>
<keyword evidence="4 11" id="KW-0812">Transmembrane</keyword>
<feature type="compositionally biased region" description="Basic and acidic residues" evidence="12">
    <location>
        <begin position="379"/>
        <end position="391"/>
    </location>
</feature>
<dbReference type="OrthoDB" id="4096362at2759"/>
<dbReference type="AlphaFoldDB" id="A0A0K9P7V3"/>
<evidence type="ECO:0000313" key="14">
    <source>
        <dbReference type="EMBL" id="KMZ64322.1"/>
    </source>
</evidence>
<feature type="region of interest" description="Disordered" evidence="12">
    <location>
        <begin position="352"/>
        <end position="405"/>
    </location>
</feature>
<proteinExistence type="inferred from homology"/>
<evidence type="ECO:0000256" key="8">
    <source>
        <dbReference type="ARBA" id="ARBA00023288"/>
    </source>
</evidence>
<dbReference type="Proteomes" id="UP000036987">
    <property type="component" value="Unassembled WGS sequence"/>
</dbReference>
<keyword evidence="15" id="KW-1185">Reference proteome</keyword>
<feature type="transmembrane region" description="Helical" evidence="11">
    <location>
        <begin position="30"/>
        <end position="49"/>
    </location>
</feature>
<keyword evidence="9 11" id="KW-0012">Acyltransferase</keyword>
<dbReference type="EMBL" id="LFYR01001163">
    <property type="protein sequence ID" value="KMZ64322.1"/>
    <property type="molecule type" value="Genomic_DNA"/>
</dbReference>
<feature type="compositionally biased region" description="Basic and acidic residues" evidence="12">
    <location>
        <begin position="352"/>
        <end position="369"/>
    </location>
</feature>